<evidence type="ECO:0000313" key="1">
    <source>
        <dbReference type="EMBL" id="AKL14059.1"/>
    </source>
</evidence>
<dbReference type="AlphaFoldDB" id="A0AAC8TP07"/>
<protein>
    <submittedName>
        <fullName evidence="1">Uncharacterized protein</fullName>
    </submittedName>
</protein>
<dbReference type="KEGG" id="kin:AB182_23415"/>
<accession>A0AAC8TP07</accession>
<reference evidence="1 2" key="1">
    <citation type="submission" date="2015-06" db="EMBL/GenBank/DDBJ databases">
        <title>Rapid spread of a carbapenem resistance gene driven by multiple levels of genetic mobility.</title>
        <authorList>
            <person name="Sheppard A.E."/>
            <person name="Stoesser N."/>
            <person name="Wilson D."/>
            <person name="Sebra R."/>
            <person name="Kasarskis A."/>
            <person name="Anson L."/>
            <person name="Giess A."/>
            <person name="Pankhurst L."/>
            <person name="Vaughan A."/>
            <person name="Grim C.J."/>
            <person name="Cox H."/>
            <person name="Yeh A."/>
            <person name="Sifri C.D."/>
            <person name="Walker S."/>
            <person name="Peto T.E."/>
            <person name="Crook D.W."/>
            <person name="Mathers A.J."/>
        </authorList>
    </citation>
    <scope>NUCLEOTIDE SEQUENCE [LARGE SCALE GENOMIC DNA]</scope>
    <source>
        <strain evidence="1 2">CAV1151</strain>
    </source>
</reference>
<name>A0AAC8TP07_9ENTR</name>
<proteinExistence type="predicted"/>
<evidence type="ECO:0000313" key="2">
    <source>
        <dbReference type="Proteomes" id="UP000035479"/>
    </source>
</evidence>
<dbReference type="Proteomes" id="UP000035479">
    <property type="component" value="Chromosome"/>
</dbReference>
<gene>
    <name evidence="1" type="ORF">AB182_23415</name>
</gene>
<sequence>MNRVALLLRITSKKHPISTECNKTLQKMLLYEVTINIYRRHMGIAKGEGAVAISAFSTEHDKVGAYVAIS</sequence>
<dbReference type="EMBL" id="CP011602">
    <property type="protein sequence ID" value="AKL14059.1"/>
    <property type="molecule type" value="Genomic_DNA"/>
</dbReference>
<organism evidence="1 2">
    <name type="scientific">Phytobacter ursingii</name>
    <dbReference type="NCBI Taxonomy" id="1972431"/>
    <lineage>
        <taxon>Bacteria</taxon>
        <taxon>Pseudomonadati</taxon>
        <taxon>Pseudomonadota</taxon>
        <taxon>Gammaproteobacteria</taxon>
        <taxon>Enterobacterales</taxon>
        <taxon>Enterobacteriaceae</taxon>
        <taxon>Phytobacter</taxon>
    </lineage>
</organism>